<dbReference type="Pfam" id="PF10336">
    <property type="entry name" value="DUF2420"/>
    <property type="match status" value="1"/>
</dbReference>
<feature type="compositionally biased region" description="Basic and acidic residues" evidence="1">
    <location>
        <begin position="42"/>
        <end position="61"/>
    </location>
</feature>
<dbReference type="STRING" id="1382522.W6MHZ0"/>
<gene>
    <name evidence="2" type="ORF">KUCA_T00001418001</name>
</gene>
<dbReference type="OrthoDB" id="2507795at2759"/>
<name>W6MHZ0_9ASCO</name>
<dbReference type="GeneID" id="34518848"/>
<organism evidence="2 3">
    <name type="scientific">Kuraishia capsulata CBS 1993</name>
    <dbReference type="NCBI Taxonomy" id="1382522"/>
    <lineage>
        <taxon>Eukaryota</taxon>
        <taxon>Fungi</taxon>
        <taxon>Dikarya</taxon>
        <taxon>Ascomycota</taxon>
        <taxon>Saccharomycotina</taxon>
        <taxon>Pichiomycetes</taxon>
        <taxon>Pichiales</taxon>
        <taxon>Pichiaceae</taxon>
        <taxon>Kuraishia</taxon>
    </lineage>
</organism>
<dbReference type="HOGENOM" id="CLU_767400_0_0_1"/>
<feature type="compositionally biased region" description="Acidic residues" evidence="1">
    <location>
        <begin position="62"/>
        <end position="71"/>
    </location>
</feature>
<feature type="region of interest" description="Disordered" evidence="1">
    <location>
        <begin position="42"/>
        <end position="163"/>
    </location>
</feature>
<feature type="compositionally biased region" description="Polar residues" evidence="1">
    <location>
        <begin position="138"/>
        <end position="149"/>
    </location>
</feature>
<keyword evidence="3" id="KW-1185">Reference proteome</keyword>
<dbReference type="RefSeq" id="XP_022457460.1">
    <property type="nucleotide sequence ID" value="XM_022603594.1"/>
</dbReference>
<feature type="region of interest" description="Disordered" evidence="1">
    <location>
        <begin position="331"/>
        <end position="361"/>
    </location>
</feature>
<feature type="compositionally biased region" description="Low complexity" evidence="1">
    <location>
        <begin position="346"/>
        <end position="361"/>
    </location>
</feature>
<reference evidence="2" key="1">
    <citation type="submission" date="2013-12" db="EMBL/GenBank/DDBJ databases">
        <authorList>
            <person name="Genoscope - CEA"/>
        </authorList>
    </citation>
    <scope>NUCLEOTIDE SEQUENCE</scope>
    <source>
        <strain evidence="2">CBS 1993</strain>
    </source>
</reference>
<accession>W6MHZ0</accession>
<evidence type="ECO:0000313" key="2">
    <source>
        <dbReference type="EMBL" id="CDK25448.1"/>
    </source>
</evidence>
<evidence type="ECO:0000313" key="3">
    <source>
        <dbReference type="Proteomes" id="UP000019384"/>
    </source>
</evidence>
<protein>
    <submittedName>
        <fullName evidence="2">Uncharacterized protein</fullName>
    </submittedName>
</protein>
<feature type="compositionally biased region" description="Acidic residues" evidence="1">
    <location>
        <begin position="113"/>
        <end position="129"/>
    </location>
</feature>
<dbReference type="EMBL" id="HG793126">
    <property type="protein sequence ID" value="CDK25448.1"/>
    <property type="molecule type" value="Genomic_DNA"/>
</dbReference>
<reference evidence="2" key="2">
    <citation type="submission" date="2014-02" db="EMBL/GenBank/DDBJ databases">
        <title>Complete DNA sequence of /Kuraishia capsulata/ illustrates novel genomic features among budding yeasts (/Saccharomycotina/).</title>
        <authorList>
            <person name="Morales L."/>
            <person name="Noel B."/>
            <person name="Porcel B."/>
            <person name="Marcet-Houben M."/>
            <person name="Hullo M-F."/>
            <person name="Sacerdot C."/>
            <person name="Tekaia F."/>
            <person name="Leh-Louis V."/>
            <person name="Despons L."/>
            <person name="Khanna V."/>
            <person name="Aury J-M."/>
            <person name="Barbe V."/>
            <person name="Couloux A."/>
            <person name="Labadie K."/>
            <person name="Pelletier E."/>
            <person name="Souciet J-L."/>
            <person name="Boekhout T."/>
            <person name="Gabaldon T."/>
            <person name="Wincker P."/>
            <person name="Dujon B."/>
        </authorList>
    </citation>
    <scope>NUCLEOTIDE SEQUENCE</scope>
    <source>
        <strain evidence="2">CBS 1993</strain>
    </source>
</reference>
<evidence type="ECO:0000256" key="1">
    <source>
        <dbReference type="SAM" id="MobiDB-lite"/>
    </source>
</evidence>
<dbReference type="InterPro" id="IPR018822">
    <property type="entry name" value="UPF0646"/>
</dbReference>
<dbReference type="AlphaFoldDB" id="W6MHZ0"/>
<dbReference type="Proteomes" id="UP000019384">
    <property type="component" value="Unassembled WGS sequence"/>
</dbReference>
<sequence length="361" mass="40671">MSLVSPQSNTELGTPAEITESANLLNTEVSLEDALVVDIEFLHDSDTESSQEEKEGEKQEVEDGDDIEDVSGQDANDQFLHESDQDSSEPEEIIQVVSDDAESDVRSASLNSDDFEEPELEYDSSENEAELDKVPQEEIQSVNVTTVSDITDESKNDADPKNTTAEFSEELHEVDEEYAFYEELLSRGIYVDLFSQVYELFPVNSGTDPNSCMFDDREVCESSLKELFRLFRQYLEDNEIPFPKEEELTVSFSKLGLSLSEESIYADRVSLYDMVVLFEGLRKNSADDSDSLTITIRSEPRFISKYSHLLDLMNEGKGFDIISDRKRFFEGGDESSRKRVAVRELSSSSSPSSSRSPSPTR</sequence>
<proteinExistence type="predicted"/>